<organism evidence="1 2">
    <name type="scientific">Frankliniella occidentalis</name>
    <name type="common">Western flower thrips</name>
    <name type="synonym">Euthrips occidentalis</name>
    <dbReference type="NCBI Taxonomy" id="133901"/>
    <lineage>
        <taxon>Eukaryota</taxon>
        <taxon>Metazoa</taxon>
        <taxon>Ecdysozoa</taxon>
        <taxon>Arthropoda</taxon>
        <taxon>Hexapoda</taxon>
        <taxon>Insecta</taxon>
        <taxon>Pterygota</taxon>
        <taxon>Neoptera</taxon>
        <taxon>Paraneoptera</taxon>
        <taxon>Thysanoptera</taxon>
        <taxon>Terebrantia</taxon>
        <taxon>Thripoidea</taxon>
        <taxon>Thripidae</taxon>
        <taxon>Frankliniella</taxon>
    </lineage>
</organism>
<dbReference type="PANTHER" id="PTHR14700">
    <property type="entry name" value="PENTATRICOPEPTIDE REPEAT-CONTAINING PROTEIN 2, MITOCHONDRIAL"/>
    <property type="match status" value="1"/>
</dbReference>
<dbReference type="InterPro" id="IPR034629">
    <property type="entry name" value="PTCD2"/>
</dbReference>
<keyword evidence="1" id="KW-1185">Reference proteome</keyword>
<dbReference type="GeneID" id="113202654"/>
<dbReference type="AlphaFoldDB" id="A0A6J1S1U6"/>
<evidence type="ECO:0000313" key="1">
    <source>
        <dbReference type="Proteomes" id="UP000504606"/>
    </source>
</evidence>
<dbReference type="GO" id="GO:0007005">
    <property type="term" value="P:mitochondrion organization"/>
    <property type="evidence" value="ECO:0007669"/>
    <property type="project" value="TreeGrafter"/>
</dbReference>
<sequence length="334" mass="38897">MISRTIRSLIPPFTLITKKHCFPLVQCTVSRFICDRAFLKLDNYDKEKERFASRVSNMESFWLRLLSENNVFEEDLKLAWILAKEHELSTIVELSEKYFEETSLFTSFKFGPVMMRTCHYLNKPLLALEIFKNPKFVKQTDDAMSVIILMDLLIETGYFEEASSVYEFLCDKEWYYVLRHPLVPMLYVISLYKQGTKDALDKALLCCKKLYVNPNYKGKVETIVAGFALKNKSINTAISLVARKVIESELAFNIKVQGHVLLSEWDRVFRDIHNVKHHSLYEDTVQLILNSGMDRAKTNNLKCLKTTVEERILAPLTLGDNKEVMTPIKKKFYN</sequence>
<gene>
    <name evidence="2" type="primary">LOC113202654</name>
</gene>
<reference evidence="2" key="1">
    <citation type="submission" date="2025-08" db="UniProtKB">
        <authorList>
            <consortium name="RefSeq"/>
        </authorList>
    </citation>
    <scope>IDENTIFICATION</scope>
    <source>
        <tissue evidence="2">Whole organism</tissue>
    </source>
</reference>
<dbReference type="Proteomes" id="UP000504606">
    <property type="component" value="Unplaced"/>
</dbReference>
<accession>A0A6J1S1U6</accession>
<proteinExistence type="predicted"/>
<dbReference type="PANTHER" id="PTHR14700:SF0">
    <property type="entry name" value="PENTATRICOPEPTIDE REPEAT-CONTAINING PROTEIN 2, MITOCHONDRIAL"/>
    <property type="match status" value="1"/>
</dbReference>
<evidence type="ECO:0000313" key="2">
    <source>
        <dbReference type="RefSeq" id="XP_026272781.1"/>
    </source>
</evidence>
<dbReference type="RefSeq" id="XP_026272781.1">
    <property type="nucleotide sequence ID" value="XM_026416996.2"/>
</dbReference>
<dbReference type="OrthoDB" id="6073372at2759"/>
<protein>
    <submittedName>
        <fullName evidence="2">Uncharacterized protein LOC113202654</fullName>
    </submittedName>
</protein>
<dbReference type="GO" id="GO:0005739">
    <property type="term" value="C:mitochondrion"/>
    <property type="evidence" value="ECO:0007669"/>
    <property type="project" value="InterPro"/>
</dbReference>
<dbReference type="GO" id="GO:0050684">
    <property type="term" value="P:regulation of mRNA processing"/>
    <property type="evidence" value="ECO:0007669"/>
    <property type="project" value="InterPro"/>
</dbReference>
<name>A0A6J1S1U6_FRAOC</name>
<dbReference type="GO" id="GO:0003723">
    <property type="term" value="F:RNA binding"/>
    <property type="evidence" value="ECO:0007669"/>
    <property type="project" value="TreeGrafter"/>
</dbReference>
<dbReference type="KEGG" id="foc:113202654"/>